<sequence>MTVLIPVRASDLECEAINFGIEYVQTHNEQLRVFLDFASMPQDFANLAEYIQEQIGNLTQKLADAGVDFRVDPVLNGEDLVEKIAAVVDPHGTDTVIVTLKSKTSQVKVQLGSQIQRILLDVPCSVLVRRPSVPDLSAK</sequence>
<dbReference type="InterPro" id="IPR014729">
    <property type="entry name" value="Rossmann-like_a/b/a_fold"/>
</dbReference>
<accession>A0A4Q9V1C5</accession>
<feature type="domain" description="UspA" evidence="1">
    <location>
        <begin position="2"/>
        <end position="128"/>
    </location>
</feature>
<gene>
    <name evidence="2" type="ORF">EZJ44_02765</name>
</gene>
<evidence type="ECO:0000313" key="3">
    <source>
        <dbReference type="Proteomes" id="UP000293036"/>
    </source>
</evidence>
<dbReference type="EMBL" id="SJDT01000002">
    <property type="protein sequence ID" value="TBW22843.1"/>
    <property type="molecule type" value="Genomic_DNA"/>
</dbReference>
<dbReference type="Proteomes" id="UP000293036">
    <property type="component" value="Unassembled WGS sequence"/>
</dbReference>
<evidence type="ECO:0000259" key="1">
    <source>
        <dbReference type="Pfam" id="PF00582"/>
    </source>
</evidence>
<dbReference type="SUPFAM" id="SSF52402">
    <property type="entry name" value="Adenine nucleotide alpha hydrolases-like"/>
    <property type="match status" value="1"/>
</dbReference>
<dbReference type="OrthoDB" id="5419113at2"/>
<name>A0A4Q9V1C5_9ACTO</name>
<dbReference type="RefSeq" id="WP_131279898.1">
    <property type="nucleotide sequence ID" value="NZ_JBHSLR010000009.1"/>
</dbReference>
<dbReference type="AlphaFoldDB" id="A0A4Q9V1C5"/>
<comment type="caution">
    <text evidence="2">The sequence shown here is derived from an EMBL/GenBank/DDBJ whole genome shotgun (WGS) entry which is preliminary data.</text>
</comment>
<dbReference type="InterPro" id="IPR006016">
    <property type="entry name" value="UspA"/>
</dbReference>
<reference evidence="2 3" key="1">
    <citation type="submission" date="2019-02" db="EMBL/GenBank/DDBJ databases">
        <title>Arcanobacterium bovis sp. nov., isolated from the milk of a cow with mastitis.</title>
        <authorList>
            <person name="Sammra O."/>
            <person name="Foster G."/>
            <person name="Hassan A."/>
            <person name="Alssahen M."/>
            <person name="Laemmler C."/>
            <person name="Borowiak M."/>
            <person name="Malorny B."/>
            <person name="Abdulmawjood A."/>
        </authorList>
    </citation>
    <scope>NUCLEOTIDE SEQUENCE [LARGE SCALE GENOMIC DNA]</scope>
    <source>
        <strain evidence="2 3">C605018/01/1</strain>
    </source>
</reference>
<evidence type="ECO:0000313" key="2">
    <source>
        <dbReference type="EMBL" id="TBW22843.1"/>
    </source>
</evidence>
<dbReference type="Pfam" id="PF00582">
    <property type="entry name" value="Usp"/>
    <property type="match status" value="1"/>
</dbReference>
<proteinExistence type="predicted"/>
<keyword evidence="3" id="KW-1185">Reference proteome</keyword>
<dbReference type="Gene3D" id="3.40.50.620">
    <property type="entry name" value="HUPs"/>
    <property type="match status" value="1"/>
</dbReference>
<protein>
    <submittedName>
        <fullName evidence="2">Universal stress protein</fullName>
    </submittedName>
</protein>
<organism evidence="2 3">
    <name type="scientific">Arcanobacterium bovis</name>
    <dbReference type="NCBI Taxonomy" id="2529275"/>
    <lineage>
        <taxon>Bacteria</taxon>
        <taxon>Bacillati</taxon>
        <taxon>Actinomycetota</taxon>
        <taxon>Actinomycetes</taxon>
        <taxon>Actinomycetales</taxon>
        <taxon>Actinomycetaceae</taxon>
        <taxon>Arcanobacterium</taxon>
    </lineage>
</organism>